<dbReference type="OMA" id="MRPKPYQ"/>
<dbReference type="SUPFAM" id="SSF48264">
    <property type="entry name" value="Cytochrome P450"/>
    <property type="match status" value="1"/>
</dbReference>
<organism evidence="15 16">
    <name type="scientific">Gloeophyllum trabeum (strain ATCC 11539 / FP-39264 / Madison 617)</name>
    <name type="common">Brown rot fungus</name>
    <dbReference type="NCBI Taxonomy" id="670483"/>
    <lineage>
        <taxon>Eukaryota</taxon>
        <taxon>Fungi</taxon>
        <taxon>Dikarya</taxon>
        <taxon>Basidiomycota</taxon>
        <taxon>Agaricomycotina</taxon>
        <taxon>Agaricomycetes</taxon>
        <taxon>Gloeophyllales</taxon>
        <taxon>Gloeophyllaceae</taxon>
        <taxon>Gloeophyllum</taxon>
    </lineage>
</organism>
<dbReference type="InterPro" id="IPR001128">
    <property type="entry name" value="Cyt_P450"/>
</dbReference>
<dbReference type="eggNOG" id="KOG0156">
    <property type="taxonomic scope" value="Eukaryota"/>
</dbReference>
<dbReference type="RefSeq" id="XP_007870408.1">
    <property type="nucleotide sequence ID" value="XM_007872217.1"/>
</dbReference>
<dbReference type="KEGG" id="gtr:GLOTRDRAFT_141118"/>
<dbReference type="AlphaFoldDB" id="S7R9L8"/>
<evidence type="ECO:0000256" key="11">
    <source>
        <dbReference type="ARBA" id="ARBA00023033"/>
    </source>
</evidence>
<dbReference type="PRINTS" id="PR00463">
    <property type="entry name" value="EP450I"/>
</dbReference>
<evidence type="ECO:0000256" key="8">
    <source>
        <dbReference type="ARBA" id="ARBA00022989"/>
    </source>
</evidence>
<sequence length="596" mass="67642">MAPDGDEDCMSGDATERARLSKRRVLITKSWISSTEAFALLLAVAIAALAFVGNRSAARKNLPPGPKGVPFFGNLFQVPVLRPYPKFREWARQYGQIFHLKLGPQDVIVLNSADAADELFVKRSNYYSSRAAPHVAHDIMSAGQRLVFLPYDKEWKVARKSLQSAIGPGPSKKLRPQQELESRVVLYDLLTHGDRSVAEKQVEGPHGEVPESHWFAIIRRYTTSIVMTVMYGKRVHRITNNPYLHKIYDVLANFTHVGQPGNYLADAFPILRRLPDVLAPWRIEGRKMHEWEMELWGGLLDDIKHDMKDGIFRDSYVGNYLKERADKGKEEAPGCGLTEDGWLRDKLLAYTAATVLEAGSDTTASTMQSFILFMLSHPHVLKKVRDEIDRVVGEDRMPNFDDEANLPYFVACIKETLRRRPPTIMGIPHLADQDDVYDGYYIPKGSTVIGNVWAIHMDPVRYPNPRAYNPDRFYKEGQPTPWSSGPDTQGRDHYVFGWGRRFCQGSYIAEASLFIVLSRILWGIDFEAPIDPKTGNSVVPDINDEEETFTDGFVSIPKIFPVKFKARSPKKAEIIRKSFEEAQAEWQVWGLATDER</sequence>
<evidence type="ECO:0000256" key="2">
    <source>
        <dbReference type="ARBA" id="ARBA00004370"/>
    </source>
</evidence>
<reference evidence="15 16" key="1">
    <citation type="journal article" date="2012" name="Science">
        <title>The Paleozoic origin of enzymatic lignin decomposition reconstructed from 31 fungal genomes.</title>
        <authorList>
            <person name="Floudas D."/>
            <person name="Binder M."/>
            <person name="Riley R."/>
            <person name="Barry K."/>
            <person name="Blanchette R.A."/>
            <person name="Henrissat B."/>
            <person name="Martinez A.T."/>
            <person name="Otillar R."/>
            <person name="Spatafora J.W."/>
            <person name="Yadav J.S."/>
            <person name="Aerts A."/>
            <person name="Benoit I."/>
            <person name="Boyd A."/>
            <person name="Carlson A."/>
            <person name="Copeland A."/>
            <person name="Coutinho P.M."/>
            <person name="de Vries R.P."/>
            <person name="Ferreira P."/>
            <person name="Findley K."/>
            <person name="Foster B."/>
            <person name="Gaskell J."/>
            <person name="Glotzer D."/>
            <person name="Gorecki P."/>
            <person name="Heitman J."/>
            <person name="Hesse C."/>
            <person name="Hori C."/>
            <person name="Igarashi K."/>
            <person name="Jurgens J.A."/>
            <person name="Kallen N."/>
            <person name="Kersten P."/>
            <person name="Kohler A."/>
            <person name="Kuees U."/>
            <person name="Kumar T.K.A."/>
            <person name="Kuo A."/>
            <person name="LaButti K."/>
            <person name="Larrondo L.F."/>
            <person name="Lindquist E."/>
            <person name="Ling A."/>
            <person name="Lombard V."/>
            <person name="Lucas S."/>
            <person name="Lundell T."/>
            <person name="Martin R."/>
            <person name="McLaughlin D.J."/>
            <person name="Morgenstern I."/>
            <person name="Morin E."/>
            <person name="Murat C."/>
            <person name="Nagy L.G."/>
            <person name="Nolan M."/>
            <person name="Ohm R.A."/>
            <person name="Patyshakuliyeva A."/>
            <person name="Rokas A."/>
            <person name="Ruiz-Duenas F.J."/>
            <person name="Sabat G."/>
            <person name="Salamov A."/>
            <person name="Samejima M."/>
            <person name="Schmutz J."/>
            <person name="Slot J.C."/>
            <person name="St John F."/>
            <person name="Stenlid J."/>
            <person name="Sun H."/>
            <person name="Sun S."/>
            <person name="Syed K."/>
            <person name="Tsang A."/>
            <person name="Wiebenga A."/>
            <person name="Young D."/>
            <person name="Pisabarro A."/>
            <person name="Eastwood D.C."/>
            <person name="Martin F."/>
            <person name="Cullen D."/>
            <person name="Grigoriev I.V."/>
            <person name="Hibbett D.S."/>
        </authorList>
    </citation>
    <scope>NUCLEOTIDE SEQUENCE [LARGE SCALE GENOMIC DNA]</scope>
    <source>
        <strain evidence="15 16">ATCC 11539</strain>
    </source>
</reference>
<comment type="pathway">
    <text evidence="3">Secondary metabolite biosynthesis.</text>
</comment>
<keyword evidence="11" id="KW-0503">Monooxygenase</keyword>
<protein>
    <submittedName>
        <fullName evidence="15">Cytochrome P450</fullName>
    </submittedName>
</protein>
<gene>
    <name evidence="15" type="ORF">GLOTRDRAFT_141118</name>
</gene>
<dbReference type="EMBL" id="KB469312">
    <property type="protein sequence ID" value="EPQ50950.1"/>
    <property type="molecule type" value="Genomic_DNA"/>
</dbReference>
<dbReference type="PANTHER" id="PTHR46300:SF2">
    <property type="entry name" value="CYTOCHROME P450 MONOOXYGENASE ALNH-RELATED"/>
    <property type="match status" value="1"/>
</dbReference>
<evidence type="ECO:0000256" key="13">
    <source>
        <dbReference type="PIRSR" id="PIRSR602401-1"/>
    </source>
</evidence>
<dbReference type="InterPro" id="IPR050364">
    <property type="entry name" value="Cytochrome_P450_fung"/>
</dbReference>
<evidence type="ECO:0000256" key="1">
    <source>
        <dbReference type="ARBA" id="ARBA00001971"/>
    </source>
</evidence>
<evidence type="ECO:0000256" key="4">
    <source>
        <dbReference type="ARBA" id="ARBA00010617"/>
    </source>
</evidence>
<dbReference type="CDD" id="cd11065">
    <property type="entry name" value="CYP64-like"/>
    <property type="match status" value="1"/>
</dbReference>
<evidence type="ECO:0000256" key="3">
    <source>
        <dbReference type="ARBA" id="ARBA00005179"/>
    </source>
</evidence>
<dbReference type="GeneID" id="19304693"/>
<keyword evidence="10 13" id="KW-0408">Iron</keyword>
<dbReference type="Pfam" id="PF00067">
    <property type="entry name" value="p450"/>
    <property type="match status" value="1"/>
</dbReference>
<feature type="transmembrane region" description="Helical" evidence="14">
    <location>
        <begin position="31"/>
        <end position="52"/>
    </location>
</feature>
<evidence type="ECO:0000256" key="12">
    <source>
        <dbReference type="ARBA" id="ARBA00023136"/>
    </source>
</evidence>
<dbReference type="OrthoDB" id="1470350at2759"/>
<evidence type="ECO:0000256" key="10">
    <source>
        <dbReference type="ARBA" id="ARBA00023004"/>
    </source>
</evidence>
<dbReference type="GO" id="GO:0016705">
    <property type="term" value="F:oxidoreductase activity, acting on paired donors, with incorporation or reduction of molecular oxygen"/>
    <property type="evidence" value="ECO:0007669"/>
    <property type="project" value="InterPro"/>
</dbReference>
<dbReference type="InterPro" id="IPR036396">
    <property type="entry name" value="Cyt_P450_sf"/>
</dbReference>
<comment type="subcellular location">
    <subcellularLocation>
        <location evidence="2">Membrane</location>
    </subcellularLocation>
</comment>
<keyword evidence="6 14" id="KW-0812">Transmembrane</keyword>
<name>S7R9L8_GLOTA</name>
<keyword evidence="5 13" id="KW-0349">Heme</keyword>
<evidence type="ECO:0000313" key="15">
    <source>
        <dbReference type="EMBL" id="EPQ50950.1"/>
    </source>
</evidence>
<accession>S7R9L8</accession>
<dbReference type="GO" id="GO:0004497">
    <property type="term" value="F:monooxygenase activity"/>
    <property type="evidence" value="ECO:0007669"/>
    <property type="project" value="UniProtKB-KW"/>
</dbReference>
<comment type="similarity">
    <text evidence="4">Belongs to the cytochrome P450 family.</text>
</comment>
<feature type="binding site" description="axial binding residue" evidence="13">
    <location>
        <position position="503"/>
    </location>
    <ligand>
        <name>heme</name>
        <dbReference type="ChEBI" id="CHEBI:30413"/>
    </ligand>
    <ligandPart>
        <name>Fe</name>
        <dbReference type="ChEBI" id="CHEBI:18248"/>
    </ligandPart>
</feature>
<evidence type="ECO:0000256" key="14">
    <source>
        <dbReference type="SAM" id="Phobius"/>
    </source>
</evidence>
<evidence type="ECO:0000313" key="16">
    <source>
        <dbReference type="Proteomes" id="UP000030669"/>
    </source>
</evidence>
<dbReference type="Proteomes" id="UP000030669">
    <property type="component" value="Unassembled WGS sequence"/>
</dbReference>
<dbReference type="GO" id="GO:0005506">
    <property type="term" value="F:iron ion binding"/>
    <property type="evidence" value="ECO:0007669"/>
    <property type="project" value="InterPro"/>
</dbReference>
<dbReference type="GO" id="GO:0016020">
    <property type="term" value="C:membrane"/>
    <property type="evidence" value="ECO:0007669"/>
    <property type="project" value="UniProtKB-SubCell"/>
</dbReference>
<keyword evidence="9" id="KW-0560">Oxidoreductase</keyword>
<keyword evidence="7 13" id="KW-0479">Metal-binding</keyword>
<keyword evidence="12 14" id="KW-0472">Membrane</keyword>
<comment type="cofactor">
    <cofactor evidence="1 13">
        <name>heme</name>
        <dbReference type="ChEBI" id="CHEBI:30413"/>
    </cofactor>
</comment>
<evidence type="ECO:0000256" key="7">
    <source>
        <dbReference type="ARBA" id="ARBA00022723"/>
    </source>
</evidence>
<dbReference type="Gene3D" id="1.10.630.10">
    <property type="entry name" value="Cytochrome P450"/>
    <property type="match status" value="1"/>
</dbReference>
<keyword evidence="16" id="KW-1185">Reference proteome</keyword>
<dbReference type="PANTHER" id="PTHR46300">
    <property type="entry name" value="P450, PUTATIVE (EUROFUNG)-RELATED-RELATED"/>
    <property type="match status" value="1"/>
</dbReference>
<dbReference type="HOGENOM" id="CLU_001570_2_1_1"/>
<dbReference type="GO" id="GO:0020037">
    <property type="term" value="F:heme binding"/>
    <property type="evidence" value="ECO:0007669"/>
    <property type="project" value="InterPro"/>
</dbReference>
<evidence type="ECO:0000256" key="5">
    <source>
        <dbReference type="ARBA" id="ARBA00022617"/>
    </source>
</evidence>
<dbReference type="InterPro" id="IPR002401">
    <property type="entry name" value="Cyt_P450_E_grp-I"/>
</dbReference>
<evidence type="ECO:0000256" key="9">
    <source>
        <dbReference type="ARBA" id="ARBA00023002"/>
    </source>
</evidence>
<keyword evidence="8 14" id="KW-1133">Transmembrane helix</keyword>
<proteinExistence type="inferred from homology"/>
<dbReference type="PRINTS" id="PR00385">
    <property type="entry name" value="P450"/>
</dbReference>
<evidence type="ECO:0000256" key="6">
    <source>
        <dbReference type="ARBA" id="ARBA00022692"/>
    </source>
</evidence>